<dbReference type="SUPFAM" id="SSF53474">
    <property type="entry name" value="alpha/beta-Hydrolases"/>
    <property type="match status" value="1"/>
</dbReference>
<dbReference type="Proteomes" id="UP001519332">
    <property type="component" value="Unassembled WGS sequence"/>
</dbReference>
<evidence type="ECO:0000256" key="4">
    <source>
        <dbReference type="ARBA" id="ARBA00022729"/>
    </source>
</evidence>
<keyword evidence="4 8" id="KW-0732">Signal</keyword>
<dbReference type="EMBL" id="JAGINW010000001">
    <property type="protein sequence ID" value="MBP2325793.1"/>
    <property type="molecule type" value="Genomic_DNA"/>
</dbReference>
<dbReference type="GO" id="GO:0030600">
    <property type="term" value="F:feruloyl esterase activity"/>
    <property type="evidence" value="ECO:0007669"/>
    <property type="project" value="UniProtKB-EC"/>
</dbReference>
<gene>
    <name evidence="9" type="ORF">JOF56_006178</name>
</gene>
<dbReference type="PANTHER" id="PTHR33938">
    <property type="entry name" value="FERULOYL ESTERASE B-RELATED"/>
    <property type="match status" value="1"/>
</dbReference>
<proteinExistence type="inferred from homology"/>
<evidence type="ECO:0000256" key="1">
    <source>
        <dbReference type="ARBA" id="ARBA00006249"/>
    </source>
</evidence>
<accession>A0ABS4TPB4</accession>
<keyword evidence="5 9" id="KW-0378">Hydrolase</keyword>
<dbReference type="EC" id="3.1.1.73" evidence="9"/>
<keyword evidence="7" id="KW-1015">Disulfide bond</keyword>
<dbReference type="RefSeq" id="WP_209642944.1">
    <property type="nucleotide sequence ID" value="NZ_JAGINW010000001.1"/>
</dbReference>
<dbReference type="Pfam" id="PF07519">
    <property type="entry name" value="Tannase"/>
    <property type="match status" value="1"/>
</dbReference>
<dbReference type="InterPro" id="IPR011118">
    <property type="entry name" value="Tannase/feruloyl_esterase"/>
</dbReference>
<feature type="signal peptide" evidence="8">
    <location>
        <begin position="1"/>
        <end position="31"/>
    </location>
</feature>
<reference evidence="9 10" key="1">
    <citation type="submission" date="2021-03" db="EMBL/GenBank/DDBJ databases">
        <title>Sequencing the genomes of 1000 actinobacteria strains.</title>
        <authorList>
            <person name="Klenk H.-P."/>
        </authorList>
    </citation>
    <scope>NUCLEOTIDE SEQUENCE [LARGE SCALE GENOMIC DNA]</scope>
    <source>
        <strain evidence="9 10">DSM 46670</strain>
    </source>
</reference>
<evidence type="ECO:0000256" key="6">
    <source>
        <dbReference type="ARBA" id="ARBA00022837"/>
    </source>
</evidence>
<keyword evidence="3" id="KW-0479">Metal-binding</keyword>
<comment type="similarity">
    <text evidence="1">Belongs to the tannase family.</text>
</comment>
<sequence length="554" mass="59665">MAFSIIRRATTLGLTALAVAGLVFVPSVAQAAEAVEARSAVIRPVRQCAGLPKDFQIPGAPTHITATAVVPATATDPEHCDVQGFVEPAVKFRLKLPTSSYTGRYLQSGCGGLCGAIPDLLFPDNCLPRNGEFAIAATDDGHEGKGTFPFLDGAWAANNQAARDDWSFRAPHVVSLASKRIIATYYGAPPRHSYFSGCSNGGREALLLAQRYPDDFDGIIAGAPGAYISALMVYQAWLARANTAPDGSSILTPDKLATLHNAVIAACDNLDGLLDGQLDDPRRCKYDPILLRCPANTDQPDCLTPAQVETTRKLYAGPTDEAGRLLYPGYQPYGSELAWNGWVTPIPGTGSIAGLLADNTLKYLAYPIGTPHSSLADFRFTSAEFHKLTAEGYKANSLNLDLSAFRRAGGKLVIWHGWADMAIPPHGTLDYYDRLVQRSGGLARTQQWARLFMVPSLYHCAEGGKLGEFDPLRETVAWVEWGQAPQKVIATGRDEQGNVLRTRPVFPYPLQAKYDGSGSIDDAADFVAVPPQSPPKDQISWVGTYQYAIPGPRA</sequence>
<organism evidence="9 10">
    <name type="scientific">Kibdelosporangium banguiense</name>
    <dbReference type="NCBI Taxonomy" id="1365924"/>
    <lineage>
        <taxon>Bacteria</taxon>
        <taxon>Bacillati</taxon>
        <taxon>Actinomycetota</taxon>
        <taxon>Actinomycetes</taxon>
        <taxon>Pseudonocardiales</taxon>
        <taxon>Pseudonocardiaceae</taxon>
        <taxon>Kibdelosporangium</taxon>
    </lineage>
</organism>
<evidence type="ECO:0000313" key="10">
    <source>
        <dbReference type="Proteomes" id="UP001519332"/>
    </source>
</evidence>
<feature type="chain" id="PRO_5047368856" evidence="8">
    <location>
        <begin position="32"/>
        <end position="554"/>
    </location>
</feature>
<name>A0ABS4TPB4_9PSEU</name>
<evidence type="ECO:0000256" key="5">
    <source>
        <dbReference type="ARBA" id="ARBA00022801"/>
    </source>
</evidence>
<dbReference type="PANTHER" id="PTHR33938:SF15">
    <property type="entry name" value="FERULOYL ESTERASE B-RELATED"/>
    <property type="match status" value="1"/>
</dbReference>
<keyword evidence="10" id="KW-1185">Reference proteome</keyword>
<dbReference type="Gene3D" id="3.40.50.1820">
    <property type="entry name" value="alpha/beta hydrolase"/>
    <property type="match status" value="1"/>
</dbReference>
<dbReference type="InterPro" id="IPR029058">
    <property type="entry name" value="AB_hydrolase_fold"/>
</dbReference>
<keyword evidence="6" id="KW-0106">Calcium</keyword>
<comment type="caution">
    <text evidence="9">The sequence shown here is derived from an EMBL/GenBank/DDBJ whole genome shotgun (WGS) entry which is preliminary data.</text>
</comment>
<evidence type="ECO:0000256" key="2">
    <source>
        <dbReference type="ARBA" id="ARBA00022487"/>
    </source>
</evidence>
<evidence type="ECO:0000256" key="8">
    <source>
        <dbReference type="SAM" id="SignalP"/>
    </source>
</evidence>
<keyword evidence="2" id="KW-0719">Serine esterase</keyword>
<evidence type="ECO:0000256" key="3">
    <source>
        <dbReference type="ARBA" id="ARBA00022723"/>
    </source>
</evidence>
<protein>
    <submittedName>
        <fullName evidence="9">Feruloyl esterase</fullName>
        <ecNumber evidence="9">3.1.1.73</ecNumber>
    </submittedName>
</protein>
<evidence type="ECO:0000313" key="9">
    <source>
        <dbReference type="EMBL" id="MBP2325793.1"/>
    </source>
</evidence>
<evidence type="ECO:0000256" key="7">
    <source>
        <dbReference type="ARBA" id="ARBA00023157"/>
    </source>
</evidence>